<keyword evidence="3" id="KW-0408">Iron</keyword>
<feature type="domain" description="Rieske" evidence="5">
    <location>
        <begin position="6"/>
        <end position="112"/>
    </location>
</feature>
<dbReference type="Proteomes" id="UP000307956">
    <property type="component" value="Unassembled WGS sequence"/>
</dbReference>
<dbReference type="CDD" id="cd03467">
    <property type="entry name" value="Rieske"/>
    <property type="match status" value="1"/>
</dbReference>
<dbReference type="PANTHER" id="PTHR40261">
    <property type="match status" value="1"/>
</dbReference>
<sequence length="116" mass="12780">MAARERLICTSAALADGGDGVRFEVARHGACEPAFAVRYCGRVYAYLNRCAHVPVELDWELGRFFDLTGHYLICAAHGAHYDVRDGRCAMGPCKGARLQAVEVFERDGAVFVREEA</sequence>
<keyword evidence="7" id="KW-1185">Reference proteome</keyword>
<dbReference type="Gene3D" id="2.102.10.10">
    <property type="entry name" value="Rieske [2Fe-2S] iron-sulphur domain"/>
    <property type="match status" value="1"/>
</dbReference>
<name>A0A4S4AMM0_9RHOO</name>
<dbReference type="AlphaFoldDB" id="A0A4S4AMM0"/>
<reference evidence="6 7" key="1">
    <citation type="submission" date="2019-04" db="EMBL/GenBank/DDBJ databases">
        <title>Azoarcus rhizosphaerae sp. nov. isolated from rhizosphere of Ficus religiosa.</title>
        <authorList>
            <person name="Lin S.-Y."/>
            <person name="Hameed A."/>
            <person name="Hsu Y.-H."/>
            <person name="Young C.-C."/>
        </authorList>
    </citation>
    <scope>NUCLEOTIDE SEQUENCE [LARGE SCALE GENOMIC DNA]</scope>
    <source>
        <strain evidence="6 7">CC-YHH848</strain>
    </source>
</reference>
<dbReference type="PANTHER" id="PTHR40261:SF1">
    <property type="entry name" value="RIESKE DOMAIN-CONTAINING PROTEIN"/>
    <property type="match status" value="1"/>
</dbReference>
<dbReference type="InterPro" id="IPR017941">
    <property type="entry name" value="Rieske_2Fe-2S"/>
</dbReference>
<dbReference type="PROSITE" id="PS51296">
    <property type="entry name" value="RIESKE"/>
    <property type="match status" value="1"/>
</dbReference>
<evidence type="ECO:0000256" key="4">
    <source>
        <dbReference type="ARBA" id="ARBA00023014"/>
    </source>
</evidence>
<evidence type="ECO:0000256" key="2">
    <source>
        <dbReference type="ARBA" id="ARBA00022723"/>
    </source>
</evidence>
<keyword evidence="4" id="KW-0411">Iron-sulfur</keyword>
<dbReference type="GO" id="GO:0051537">
    <property type="term" value="F:2 iron, 2 sulfur cluster binding"/>
    <property type="evidence" value="ECO:0007669"/>
    <property type="project" value="UniProtKB-KW"/>
</dbReference>
<keyword evidence="1" id="KW-0001">2Fe-2S</keyword>
<dbReference type="EMBL" id="SSOD01000008">
    <property type="protein sequence ID" value="THF60872.1"/>
    <property type="molecule type" value="Genomic_DNA"/>
</dbReference>
<dbReference type="SUPFAM" id="SSF50022">
    <property type="entry name" value="ISP domain"/>
    <property type="match status" value="1"/>
</dbReference>
<accession>A0A4S4AMM0</accession>
<comment type="caution">
    <text evidence="6">The sequence shown here is derived from an EMBL/GenBank/DDBJ whole genome shotgun (WGS) entry which is preliminary data.</text>
</comment>
<evidence type="ECO:0000256" key="1">
    <source>
        <dbReference type="ARBA" id="ARBA00022714"/>
    </source>
</evidence>
<organism evidence="6 7">
    <name type="scientific">Pseudothauera rhizosphaerae</name>
    <dbReference type="NCBI Taxonomy" id="2565932"/>
    <lineage>
        <taxon>Bacteria</taxon>
        <taxon>Pseudomonadati</taxon>
        <taxon>Pseudomonadota</taxon>
        <taxon>Betaproteobacteria</taxon>
        <taxon>Rhodocyclales</taxon>
        <taxon>Zoogloeaceae</taxon>
        <taxon>Pseudothauera</taxon>
    </lineage>
</organism>
<gene>
    <name evidence="6" type="ORF">E6O51_11590</name>
</gene>
<evidence type="ECO:0000313" key="6">
    <source>
        <dbReference type="EMBL" id="THF60872.1"/>
    </source>
</evidence>
<proteinExistence type="predicted"/>
<keyword evidence="2" id="KW-0479">Metal-binding</keyword>
<dbReference type="OrthoDB" id="9794779at2"/>
<dbReference type="GO" id="GO:0046872">
    <property type="term" value="F:metal ion binding"/>
    <property type="evidence" value="ECO:0007669"/>
    <property type="project" value="UniProtKB-KW"/>
</dbReference>
<protein>
    <submittedName>
        <fullName evidence="6">Rieske (2Fe-2S) protein</fullName>
    </submittedName>
</protein>
<evidence type="ECO:0000259" key="5">
    <source>
        <dbReference type="PROSITE" id="PS51296"/>
    </source>
</evidence>
<dbReference type="InterPro" id="IPR036922">
    <property type="entry name" value="Rieske_2Fe-2S_sf"/>
</dbReference>
<dbReference type="Pfam" id="PF00355">
    <property type="entry name" value="Rieske"/>
    <property type="match status" value="1"/>
</dbReference>
<evidence type="ECO:0000313" key="7">
    <source>
        <dbReference type="Proteomes" id="UP000307956"/>
    </source>
</evidence>
<dbReference type="RefSeq" id="WP_136385147.1">
    <property type="nucleotide sequence ID" value="NZ_SSOD01000008.1"/>
</dbReference>
<evidence type="ECO:0000256" key="3">
    <source>
        <dbReference type="ARBA" id="ARBA00023004"/>
    </source>
</evidence>